<keyword evidence="1" id="KW-0812">Transmembrane</keyword>
<dbReference type="EMBL" id="CP027059">
    <property type="protein sequence ID" value="UQZ84576.1"/>
    <property type="molecule type" value="Genomic_DNA"/>
</dbReference>
<name>A0ABY4RPZ9_9BACL</name>
<protein>
    <recommendedName>
        <fullName evidence="2">DUF6431 domain-containing protein</fullName>
    </recommendedName>
</protein>
<dbReference type="Pfam" id="PF20020">
    <property type="entry name" value="DUF6431"/>
    <property type="match status" value="1"/>
</dbReference>
<accession>A0ABY4RPZ9</accession>
<dbReference type="EMBL" id="CP027059">
    <property type="protein sequence ID" value="UQZ85395.1"/>
    <property type="molecule type" value="Genomic_DNA"/>
</dbReference>
<reference evidence="3" key="1">
    <citation type="submission" date="2018-02" db="EMBL/GenBank/DDBJ databases">
        <authorList>
            <person name="Kim S.-K."/>
            <person name="Jung H.-I."/>
            <person name="Lee S.-W."/>
        </authorList>
    </citation>
    <scope>NUCLEOTIDE SEQUENCE</scope>
    <source>
        <strain evidence="3">SK3146</strain>
    </source>
</reference>
<keyword evidence="1" id="KW-0472">Membrane</keyword>
<reference evidence="3" key="2">
    <citation type="journal article" date="2021" name="J Anim Sci Technol">
        <title>Complete genome sequence of Paenibacillus konkukensis sp. nov. SK3146 as a potential probiotic strain.</title>
        <authorList>
            <person name="Jung H.I."/>
            <person name="Park S."/>
            <person name="Niu K.M."/>
            <person name="Lee S.W."/>
            <person name="Kothari D."/>
            <person name="Yi K.J."/>
            <person name="Kim S.K."/>
        </authorList>
    </citation>
    <scope>NUCLEOTIDE SEQUENCE</scope>
    <source>
        <strain evidence="3">SK3146</strain>
    </source>
</reference>
<gene>
    <name evidence="3" type="ORF">SK3146_03831</name>
    <name evidence="4" type="ORF">SK3146_04684</name>
</gene>
<proteinExistence type="predicted"/>
<keyword evidence="5" id="KW-1185">Reference proteome</keyword>
<dbReference type="Proteomes" id="UP001057134">
    <property type="component" value="Chromosome"/>
</dbReference>
<evidence type="ECO:0000313" key="5">
    <source>
        <dbReference type="Proteomes" id="UP001057134"/>
    </source>
</evidence>
<evidence type="ECO:0000259" key="2">
    <source>
        <dbReference type="Pfam" id="PF20020"/>
    </source>
</evidence>
<dbReference type="InterPro" id="IPR045536">
    <property type="entry name" value="DUF6431"/>
</dbReference>
<feature type="domain" description="DUF6431" evidence="2">
    <location>
        <begin position="29"/>
        <end position="92"/>
    </location>
</feature>
<organism evidence="3 5">
    <name type="scientific">Paenibacillus konkukensis</name>
    <dbReference type="NCBI Taxonomy" id="2020716"/>
    <lineage>
        <taxon>Bacteria</taxon>
        <taxon>Bacillati</taxon>
        <taxon>Bacillota</taxon>
        <taxon>Bacilli</taxon>
        <taxon>Bacillales</taxon>
        <taxon>Paenibacillaceae</taxon>
        <taxon>Paenibacillus</taxon>
    </lineage>
</organism>
<evidence type="ECO:0000313" key="3">
    <source>
        <dbReference type="EMBL" id="UQZ84576.1"/>
    </source>
</evidence>
<evidence type="ECO:0000313" key="4">
    <source>
        <dbReference type="EMBL" id="UQZ85395.1"/>
    </source>
</evidence>
<evidence type="ECO:0000256" key="1">
    <source>
        <dbReference type="SAM" id="Phobius"/>
    </source>
</evidence>
<feature type="transmembrane region" description="Helical" evidence="1">
    <location>
        <begin position="81"/>
        <end position="105"/>
    </location>
</feature>
<dbReference type="RefSeq" id="WP_249860328.1">
    <property type="nucleotide sequence ID" value="NZ_CP027059.1"/>
</dbReference>
<keyword evidence="1" id="KW-1133">Transmembrane helix</keyword>
<sequence length="186" mass="22179">MVYYHDFLVELPRYATLGKANDFPIMECCPICRAKNRLQRHGFYERNVIAEECSFRIPICRLLCPDCGRTVSILPMFLLPYFQYTVDFILRILLVFWMTCGCLCTRQLRRFYEKRVFGKLTEMELFIREEGCLEILPNIRKEKAIKMVQMIQALGKATFVRRWWRHRISSFMAAPLYHGTRVAKTE</sequence>